<feature type="transmembrane region" description="Helical" evidence="2">
    <location>
        <begin position="484"/>
        <end position="501"/>
    </location>
</feature>
<feature type="chain" id="PRO_5016453759" evidence="3">
    <location>
        <begin position="21"/>
        <end position="532"/>
    </location>
</feature>
<gene>
    <name evidence="4" type="ORF">DES52_10258</name>
</gene>
<keyword evidence="3" id="KW-0732">Signal</keyword>
<feature type="transmembrane region" description="Helical" evidence="2">
    <location>
        <begin position="399"/>
        <end position="420"/>
    </location>
</feature>
<sequence length="532" mass="55527">MTKARHLWTLALLTAPLAQAQGVDAFARQYPDITSALSSALADQRSDPKRSLADIDRARALFANVAPTLGTSPLAGGIRDALQNARIAIARSPVDLEAQTTQVRGLLRKALHDESLEALGRAETSGVVGVGVLADDVGMKGAARARVVSAARANDVDRVRLLFERVALNKIRSSLDAVNPASRAAAYLETARATSWFSLVQDSPRAGDLNSRDFVAALQSLTAGDTAAFTRQLSDLRASVARFTQAAQRSNTAQPVTVPAQPSTEPAASPPSTAPAATTPAAPTAPATPTAPAASPSSVDALFAPLGLALTASGHGDLSGAREQITEAFRVLNALPANVRSTPEATALAQDLERFSASAPIRVNDVRALLGSASNLQRAATNAAPSALDATSSGVARVWTGWLSGLVFIVLALLAFYPLYLLNLAFGGRNPYWRAIGAALTLLLLPAMLEGVASIGSLLHGLTGAGFFGFLTNLSLFQHPLGQFVWALSLAFAIGLSTWGLRGICMQFGLLARRGPAEPARAQAAVEWDEEL</sequence>
<organism evidence="4 5">
    <name type="scientific">Deinococcus yavapaiensis KR-236</name>
    <dbReference type="NCBI Taxonomy" id="694435"/>
    <lineage>
        <taxon>Bacteria</taxon>
        <taxon>Thermotogati</taxon>
        <taxon>Deinococcota</taxon>
        <taxon>Deinococci</taxon>
        <taxon>Deinococcales</taxon>
        <taxon>Deinococcaceae</taxon>
        <taxon>Deinococcus</taxon>
    </lineage>
</organism>
<keyword evidence="2" id="KW-1133">Transmembrane helix</keyword>
<accession>A0A318SEP1</accession>
<comment type="caution">
    <text evidence="4">The sequence shown here is derived from an EMBL/GenBank/DDBJ whole genome shotgun (WGS) entry which is preliminary data.</text>
</comment>
<name>A0A318SEP1_9DEIO</name>
<dbReference type="EMBL" id="QJSX01000002">
    <property type="protein sequence ID" value="PYE55695.1"/>
    <property type="molecule type" value="Genomic_DNA"/>
</dbReference>
<dbReference type="AlphaFoldDB" id="A0A318SEP1"/>
<keyword evidence="2" id="KW-0472">Membrane</keyword>
<evidence type="ECO:0000256" key="2">
    <source>
        <dbReference type="SAM" id="Phobius"/>
    </source>
</evidence>
<keyword evidence="5" id="KW-1185">Reference proteome</keyword>
<reference evidence="4 5" key="1">
    <citation type="submission" date="2018-06" db="EMBL/GenBank/DDBJ databases">
        <title>Genomic Encyclopedia of Type Strains, Phase IV (KMG-IV): sequencing the most valuable type-strain genomes for metagenomic binning, comparative biology and taxonomic classification.</title>
        <authorList>
            <person name="Goeker M."/>
        </authorList>
    </citation>
    <scope>NUCLEOTIDE SEQUENCE [LARGE SCALE GENOMIC DNA]</scope>
    <source>
        <strain evidence="4 5">DSM 18048</strain>
    </source>
</reference>
<evidence type="ECO:0000256" key="1">
    <source>
        <dbReference type="SAM" id="MobiDB-lite"/>
    </source>
</evidence>
<feature type="compositionally biased region" description="Low complexity" evidence="1">
    <location>
        <begin position="274"/>
        <end position="296"/>
    </location>
</feature>
<feature type="region of interest" description="Disordered" evidence="1">
    <location>
        <begin position="247"/>
        <end position="296"/>
    </location>
</feature>
<keyword evidence="2" id="KW-0812">Transmembrane</keyword>
<evidence type="ECO:0000313" key="4">
    <source>
        <dbReference type="EMBL" id="PYE55695.1"/>
    </source>
</evidence>
<dbReference type="Proteomes" id="UP000248326">
    <property type="component" value="Unassembled WGS sequence"/>
</dbReference>
<evidence type="ECO:0000313" key="5">
    <source>
        <dbReference type="Proteomes" id="UP000248326"/>
    </source>
</evidence>
<dbReference type="RefSeq" id="WP_146237170.1">
    <property type="nucleotide sequence ID" value="NZ_QJSX01000002.1"/>
</dbReference>
<protein>
    <submittedName>
        <fullName evidence="4">Uncharacterized protein</fullName>
    </submittedName>
</protein>
<feature type="signal peptide" evidence="3">
    <location>
        <begin position="1"/>
        <end position="20"/>
    </location>
</feature>
<proteinExistence type="predicted"/>
<evidence type="ECO:0000256" key="3">
    <source>
        <dbReference type="SAM" id="SignalP"/>
    </source>
</evidence>
<dbReference type="OrthoDB" id="65061at2"/>